<dbReference type="OrthoDB" id="3265188at2759"/>
<evidence type="ECO:0000313" key="4">
    <source>
        <dbReference type="Proteomes" id="UP000016930"/>
    </source>
</evidence>
<keyword evidence="4" id="KW-1185">Reference proteome</keyword>
<reference evidence="3 4" key="1">
    <citation type="journal article" date="2012" name="Proc. Natl. Acad. Sci. U.S.A.">
        <title>Comparative genomics of Ceriporiopsis subvermispora and Phanerochaete chrysosporium provide insight into selective ligninolysis.</title>
        <authorList>
            <person name="Fernandez-Fueyo E."/>
            <person name="Ruiz-Duenas F.J."/>
            <person name="Ferreira P."/>
            <person name="Floudas D."/>
            <person name="Hibbett D.S."/>
            <person name="Canessa P."/>
            <person name="Larrondo L.F."/>
            <person name="James T.Y."/>
            <person name="Seelenfreund D."/>
            <person name="Lobos S."/>
            <person name="Polanco R."/>
            <person name="Tello M."/>
            <person name="Honda Y."/>
            <person name="Watanabe T."/>
            <person name="Watanabe T."/>
            <person name="Ryu J.S."/>
            <person name="Kubicek C.P."/>
            <person name="Schmoll M."/>
            <person name="Gaskell J."/>
            <person name="Hammel K.E."/>
            <person name="St John F.J."/>
            <person name="Vanden Wymelenberg A."/>
            <person name="Sabat G."/>
            <person name="Splinter BonDurant S."/>
            <person name="Syed K."/>
            <person name="Yadav J.S."/>
            <person name="Doddapaneni H."/>
            <person name="Subramanian V."/>
            <person name="Lavin J.L."/>
            <person name="Oguiza J.A."/>
            <person name="Perez G."/>
            <person name="Pisabarro A.G."/>
            <person name="Ramirez L."/>
            <person name="Santoyo F."/>
            <person name="Master E."/>
            <person name="Coutinho P.M."/>
            <person name="Henrissat B."/>
            <person name="Lombard V."/>
            <person name="Magnuson J.K."/>
            <person name="Kuees U."/>
            <person name="Hori C."/>
            <person name="Igarashi K."/>
            <person name="Samejima M."/>
            <person name="Held B.W."/>
            <person name="Barry K.W."/>
            <person name="LaButti K.M."/>
            <person name="Lapidus A."/>
            <person name="Lindquist E.A."/>
            <person name="Lucas S.M."/>
            <person name="Riley R."/>
            <person name="Salamov A.A."/>
            <person name="Hoffmeister D."/>
            <person name="Schwenk D."/>
            <person name="Hadar Y."/>
            <person name="Yarden O."/>
            <person name="de Vries R.P."/>
            <person name="Wiebenga A."/>
            <person name="Stenlid J."/>
            <person name="Eastwood D."/>
            <person name="Grigoriev I.V."/>
            <person name="Berka R.M."/>
            <person name="Blanchette R.A."/>
            <person name="Kersten P."/>
            <person name="Martinez A.T."/>
            <person name="Vicuna R."/>
            <person name="Cullen D."/>
        </authorList>
    </citation>
    <scope>NUCLEOTIDE SEQUENCE [LARGE SCALE GENOMIC DNA]</scope>
    <source>
        <strain evidence="3 4">B</strain>
    </source>
</reference>
<dbReference type="Proteomes" id="UP000016930">
    <property type="component" value="Unassembled WGS sequence"/>
</dbReference>
<dbReference type="PANTHER" id="PTHR38248:SF2">
    <property type="entry name" value="FUNK1 11"/>
    <property type="match status" value="1"/>
</dbReference>
<accession>M2RA05</accession>
<sequence length="759" mass="84569">MLCDRLHDLITDAKARCVGPMPPHAFLDTFLGKARPRGMPSPRNVLKALKPKTTEYMAQTLVSALNGKYRSRCPGFRLVAGELPTGLEDTKPGLVCYAANHVDGMKPVDGRYKTDFSQVEFFIDIEQSEDDDFFCDPPAGTLRGRAAFIRDVEDETKQEALYRSLARNISCVDQTFVDQHRVGLFSIFVFGLSTRILRWDRAGVIATEAFHLQKDSGILCEFLWRFAHASNAERGFDCTVRSATDAEEQLFRTAIARHARIQLGVYEGSPEVERIMPMHYSPGGLVALMVVDEDEANPGMCRVTRWIVSRSLVAPVGLWGRGTTGYWAVDINGTVGFLKDTWRYTKGMAIEGGVLAELHKAGVRNIPEVLHYGDLPETVRSKDADGFHSIPRPSAYQVTKSQAFRTADWACRRGLRASAQMHHRMVSKTVGMALKDFMGSRELLPAIQDTLIAISDTFEKAGKIHRDISLNNIILVRDAEGEKRHGCLIDWESAAPADENGRASSKSRTGTRVFMAARLLAEFIEPTIQDDLEALFYVALYCGIHWLELNPTFRNSRAVAQHLFNDEPVYGSGQGTPGSGKAETECGAVYLERGMFTTDHVNEWFLDIALRHVVPLDSPRACKECNSEIARLKHFREKTSSFLGKALLWDVDRADNRWLGGQKVHYTAPIVPQAGSSRKRKAEDDVVGRAEPQQSQDVKVPPLKRSRTENVPAIPYVDAPTEIVASQPSEVNAPMVETPVGEDDAQRPIGKIRLRRRAS</sequence>
<feature type="region of interest" description="Disordered" evidence="1">
    <location>
        <begin position="671"/>
        <end position="714"/>
    </location>
</feature>
<feature type="compositionally biased region" description="Basic residues" evidence="1">
    <location>
        <begin position="750"/>
        <end position="759"/>
    </location>
</feature>
<dbReference type="HOGENOM" id="CLU_006410_5_0_1"/>
<gene>
    <name evidence="3" type="ORF">CERSUDRAFT_96724</name>
</gene>
<dbReference type="InterPro" id="IPR011009">
    <property type="entry name" value="Kinase-like_dom_sf"/>
</dbReference>
<protein>
    <recommendedName>
        <fullName evidence="2">Fungal-type protein kinase domain-containing protein</fullName>
    </recommendedName>
</protein>
<dbReference type="AlphaFoldDB" id="M2RA05"/>
<dbReference type="SUPFAM" id="SSF56112">
    <property type="entry name" value="Protein kinase-like (PK-like)"/>
    <property type="match status" value="1"/>
</dbReference>
<feature type="domain" description="Fungal-type protein kinase" evidence="2">
    <location>
        <begin position="169"/>
        <end position="541"/>
    </location>
</feature>
<dbReference type="EMBL" id="KB445800">
    <property type="protein sequence ID" value="EMD35611.1"/>
    <property type="molecule type" value="Genomic_DNA"/>
</dbReference>
<feature type="region of interest" description="Disordered" evidence="1">
    <location>
        <begin position="727"/>
        <end position="759"/>
    </location>
</feature>
<organism evidence="3 4">
    <name type="scientific">Ceriporiopsis subvermispora (strain B)</name>
    <name type="common">White-rot fungus</name>
    <name type="synonym">Gelatoporia subvermispora</name>
    <dbReference type="NCBI Taxonomy" id="914234"/>
    <lineage>
        <taxon>Eukaryota</taxon>
        <taxon>Fungi</taxon>
        <taxon>Dikarya</taxon>
        <taxon>Basidiomycota</taxon>
        <taxon>Agaricomycotina</taxon>
        <taxon>Agaricomycetes</taxon>
        <taxon>Polyporales</taxon>
        <taxon>Gelatoporiaceae</taxon>
        <taxon>Gelatoporia</taxon>
    </lineage>
</organism>
<dbReference type="Pfam" id="PF17667">
    <property type="entry name" value="Pkinase_fungal"/>
    <property type="match status" value="1"/>
</dbReference>
<evidence type="ECO:0000313" key="3">
    <source>
        <dbReference type="EMBL" id="EMD35611.1"/>
    </source>
</evidence>
<dbReference type="InterPro" id="IPR040976">
    <property type="entry name" value="Pkinase_fungal"/>
</dbReference>
<evidence type="ECO:0000256" key="1">
    <source>
        <dbReference type="SAM" id="MobiDB-lite"/>
    </source>
</evidence>
<evidence type="ECO:0000259" key="2">
    <source>
        <dbReference type="Pfam" id="PF17667"/>
    </source>
</evidence>
<proteinExistence type="predicted"/>
<dbReference type="PANTHER" id="PTHR38248">
    <property type="entry name" value="FUNK1 6"/>
    <property type="match status" value="1"/>
</dbReference>
<dbReference type="Gene3D" id="1.10.510.10">
    <property type="entry name" value="Transferase(Phosphotransferase) domain 1"/>
    <property type="match status" value="1"/>
</dbReference>
<name>M2RA05_CERS8</name>